<dbReference type="GO" id="GO:0008757">
    <property type="term" value="F:S-adenosylmethionine-dependent methyltransferase activity"/>
    <property type="evidence" value="ECO:0007669"/>
    <property type="project" value="InterPro"/>
</dbReference>
<dbReference type="PANTHER" id="PTHR43861">
    <property type="entry name" value="TRANS-ACONITATE 2-METHYLTRANSFERASE-RELATED"/>
    <property type="match status" value="1"/>
</dbReference>
<sequence length="262" mass="29194">MTTTAQYDDPTFFAKYSQLSLNRAGVKDILQWPTISRNIGHVTNQTVLDLGCGFGQFCRWASENGAASVHGIDASAKMLEKARELNNADNITYEQGDLDLSLKHPNALKLRENAYDLVHSSLALHYADNIAATFAAIYKALKPGGRFVFSVQHPTFSAPRTPNWGVRKDSGTLFWELESYGSEGPRMINFLGQPIRAYHRTMETYISLLLENGFMLVDFKECIPPPGVLPEMHLDHGKEGHRPLFLILAARKVHVSSSDSRG</sequence>
<dbReference type="Pfam" id="PF08241">
    <property type="entry name" value="Methyltransf_11"/>
    <property type="match status" value="1"/>
</dbReference>
<comment type="caution">
    <text evidence="3">The sequence shown here is derived from an EMBL/GenBank/DDBJ whole genome shotgun (WGS) entry which is preliminary data.</text>
</comment>
<dbReference type="EMBL" id="BBXM02000003">
    <property type="protein sequence ID" value="GIC88671.1"/>
    <property type="molecule type" value="Genomic_DNA"/>
</dbReference>
<dbReference type="PANTHER" id="PTHR43861:SF1">
    <property type="entry name" value="TRANS-ACONITATE 2-METHYLTRANSFERASE"/>
    <property type="match status" value="1"/>
</dbReference>
<reference evidence="3" key="3">
    <citation type="submission" date="2021-01" db="EMBL/GenBank/DDBJ databases">
        <title>Pan-genome distribution and transcriptional activeness of fungal secondary metabolism genes in Aspergillus section Fumigati.</title>
        <authorList>
            <person name="Takahashi H."/>
            <person name="Umemura M."/>
            <person name="Ninomiya A."/>
            <person name="Kusuya Y."/>
            <person name="Urayama S."/>
            <person name="Shimizu M."/>
            <person name="Watanabe A."/>
            <person name="Kamei K."/>
            <person name="Yaguchi T."/>
            <person name="Hagiwara D."/>
        </authorList>
    </citation>
    <scope>NUCLEOTIDE SEQUENCE</scope>
    <source>
        <strain evidence="3">IFM 46973</strain>
    </source>
</reference>
<dbReference type="EMBL" id="BLKC01000126">
    <property type="protein sequence ID" value="GFF55635.1"/>
    <property type="molecule type" value="Genomic_DNA"/>
</dbReference>
<dbReference type="GeneID" id="66992544"/>
<protein>
    <submittedName>
        <fullName evidence="2">Uncharacterized protein HI_0912</fullName>
    </submittedName>
</protein>
<dbReference type="Proteomes" id="UP000036893">
    <property type="component" value="Unassembled WGS sequence"/>
</dbReference>
<dbReference type="AlphaFoldDB" id="A0A8E0QTC4"/>
<dbReference type="InterPro" id="IPR013216">
    <property type="entry name" value="Methyltransf_11"/>
</dbReference>
<dbReference type="SUPFAM" id="SSF53335">
    <property type="entry name" value="S-adenosyl-L-methionine-dependent methyltransferases"/>
    <property type="match status" value="1"/>
</dbReference>
<feature type="domain" description="Methyltransferase type 11" evidence="1">
    <location>
        <begin position="48"/>
        <end position="149"/>
    </location>
</feature>
<dbReference type="InterPro" id="IPR029063">
    <property type="entry name" value="SAM-dependent_MTases_sf"/>
</dbReference>
<evidence type="ECO:0000313" key="3">
    <source>
        <dbReference type="EMBL" id="GIC88671.1"/>
    </source>
</evidence>
<dbReference type="Proteomes" id="UP000465221">
    <property type="component" value="Unassembled WGS sequence"/>
</dbReference>
<organism evidence="3 4">
    <name type="scientific">Aspergillus udagawae</name>
    <dbReference type="NCBI Taxonomy" id="91492"/>
    <lineage>
        <taxon>Eukaryota</taxon>
        <taxon>Fungi</taxon>
        <taxon>Dikarya</taxon>
        <taxon>Ascomycota</taxon>
        <taxon>Pezizomycotina</taxon>
        <taxon>Eurotiomycetes</taxon>
        <taxon>Eurotiomycetidae</taxon>
        <taxon>Eurotiales</taxon>
        <taxon>Aspergillaceae</taxon>
        <taxon>Aspergillus</taxon>
        <taxon>Aspergillus subgen. Fumigati</taxon>
    </lineage>
</organism>
<dbReference type="CDD" id="cd02440">
    <property type="entry name" value="AdoMet_MTases"/>
    <property type="match status" value="1"/>
</dbReference>
<evidence type="ECO:0000313" key="5">
    <source>
        <dbReference type="Proteomes" id="UP000465221"/>
    </source>
</evidence>
<gene>
    <name evidence="3" type="ORF">Aud_005068</name>
    <name evidence="2" type="ORF">IFM46972_10315</name>
</gene>
<evidence type="ECO:0000313" key="2">
    <source>
        <dbReference type="EMBL" id="GFF55635.1"/>
    </source>
</evidence>
<name>A0A8E0QTC4_9EURO</name>
<evidence type="ECO:0000259" key="1">
    <source>
        <dbReference type="Pfam" id="PF08241"/>
    </source>
</evidence>
<evidence type="ECO:0000313" key="4">
    <source>
        <dbReference type="Proteomes" id="UP000036893"/>
    </source>
</evidence>
<reference evidence="3" key="1">
    <citation type="journal article" date="2015" name="Genome Announc.">
        <title>Draft Genome Sequence of the Pathogenic Filamentous Fungus Aspergillus udagawae Strain IFM 46973T.</title>
        <authorList>
            <person name="Kusuya Y."/>
            <person name="Takahashi-Nakaguchi A."/>
            <person name="Takahashi H."/>
            <person name="Yaguchi T."/>
        </authorList>
    </citation>
    <scope>NUCLEOTIDE SEQUENCE</scope>
    <source>
        <strain evidence="3">IFM 46973</strain>
    </source>
</reference>
<reference evidence="2 5" key="2">
    <citation type="submission" date="2020-01" db="EMBL/GenBank/DDBJ databases">
        <title>Draft genome sequence of Aspergillus udagawae IFM 46972.</title>
        <authorList>
            <person name="Takahashi H."/>
            <person name="Yaguchi T."/>
        </authorList>
    </citation>
    <scope>NUCLEOTIDE SEQUENCE [LARGE SCALE GENOMIC DNA]</scope>
    <source>
        <strain evidence="2 5">IFM 46972</strain>
    </source>
</reference>
<dbReference type="RefSeq" id="XP_043145937.1">
    <property type="nucleotide sequence ID" value="XM_043290002.1"/>
</dbReference>
<proteinExistence type="predicted"/>
<accession>A0A8E0QTC4</accession>
<dbReference type="Gene3D" id="3.40.50.150">
    <property type="entry name" value="Vaccinia Virus protein VP39"/>
    <property type="match status" value="1"/>
</dbReference>